<gene>
    <name evidence="8" type="ORF">M0812_03950</name>
</gene>
<proteinExistence type="predicted"/>
<dbReference type="InterPro" id="IPR005225">
    <property type="entry name" value="Small_GTP-bd"/>
</dbReference>
<dbReference type="SMART" id="SM00174">
    <property type="entry name" value="RHO"/>
    <property type="match status" value="1"/>
</dbReference>
<dbReference type="InterPro" id="IPR001806">
    <property type="entry name" value="Small_GTPase"/>
</dbReference>
<dbReference type="Pfam" id="PF00071">
    <property type="entry name" value="Ras"/>
    <property type="match status" value="1"/>
</dbReference>
<sequence length="181" mass="20794">MEEYKIVVVGGGSVGKSALTISYLQNYFITNYDPTIDETYRKQVLVDDKPCVLDILDTGGQEDYSLIRSHYIDSGDGFLIIYSIIDRESFEEINEIVELIRRVKDSETFPGQLCGNKCDLEKDRTVTQVEGYELAQSLELSFYETSAKTTRNLEKSFHHLVRTIRKMKKPTTRKKNKCSIL</sequence>
<dbReference type="Proteomes" id="UP001146793">
    <property type="component" value="Unassembled WGS sequence"/>
</dbReference>
<dbReference type="SUPFAM" id="SSF52540">
    <property type="entry name" value="P-loop containing nucleoside triphosphate hydrolases"/>
    <property type="match status" value="1"/>
</dbReference>
<dbReference type="EC" id="3.6.5.2" evidence="2"/>
<dbReference type="NCBIfam" id="TIGR00231">
    <property type="entry name" value="small_GTP"/>
    <property type="match status" value="1"/>
</dbReference>
<name>A0AAV8AGU5_9EUKA</name>
<keyword evidence="3" id="KW-1003">Cell membrane</keyword>
<evidence type="ECO:0000256" key="5">
    <source>
        <dbReference type="ARBA" id="ARBA00022801"/>
    </source>
</evidence>
<protein>
    <recommendedName>
        <fullName evidence="2">small monomeric GTPase</fullName>
        <ecNumber evidence="2">3.6.5.2</ecNumber>
    </recommendedName>
</protein>
<evidence type="ECO:0000256" key="7">
    <source>
        <dbReference type="ARBA" id="ARBA00023136"/>
    </source>
</evidence>
<dbReference type="GO" id="GO:0005886">
    <property type="term" value="C:plasma membrane"/>
    <property type="evidence" value="ECO:0007669"/>
    <property type="project" value="UniProtKB-SubCell"/>
</dbReference>
<dbReference type="SMART" id="SM00173">
    <property type="entry name" value="RAS"/>
    <property type="match status" value="1"/>
</dbReference>
<evidence type="ECO:0000256" key="4">
    <source>
        <dbReference type="ARBA" id="ARBA00022741"/>
    </source>
</evidence>
<dbReference type="InterPro" id="IPR027417">
    <property type="entry name" value="P-loop_NTPase"/>
</dbReference>
<accession>A0AAV8AGU5</accession>
<dbReference type="Gene3D" id="3.40.50.300">
    <property type="entry name" value="P-loop containing nucleotide triphosphate hydrolases"/>
    <property type="match status" value="1"/>
</dbReference>
<keyword evidence="7" id="KW-0472">Membrane</keyword>
<dbReference type="CDD" id="cd00876">
    <property type="entry name" value="Ras"/>
    <property type="match status" value="1"/>
</dbReference>
<evidence type="ECO:0000256" key="6">
    <source>
        <dbReference type="ARBA" id="ARBA00023134"/>
    </source>
</evidence>
<evidence type="ECO:0000313" key="9">
    <source>
        <dbReference type="Proteomes" id="UP001146793"/>
    </source>
</evidence>
<dbReference type="SMART" id="SM00175">
    <property type="entry name" value="RAB"/>
    <property type="match status" value="1"/>
</dbReference>
<keyword evidence="6" id="KW-0342">GTP-binding</keyword>
<evidence type="ECO:0000313" key="8">
    <source>
        <dbReference type="EMBL" id="KAJ3452186.1"/>
    </source>
</evidence>
<dbReference type="InterPro" id="IPR020849">
    <property type="entry name" value="Small_GTPase_Ras-type"/>
</dbReference>
<comment type="subcellular location">
    <subcellularLocation>
        <location evidence="1">Cell membrane</location>
    </subcellularLocation>
</comment>
<dbReference type="GO" id="GO:0007165">
    <property type="term" value="P:signal transduction"/>
    <property type="evidence" value="ECO:0007669"/>
    <property type="project" value="InterPro"/>
</dbReference>
<evidence type="ECO:0000256" key="2">
    <source>
        <dbReference type="ARBA" id="ARBA00011984"/>
    </source>
</evidence>
<dbReference type="PRINTS" id="PR00449">
    <property type="entry name" value="RASTRNSFRMNG"/>
</dbReference>
<evidence type="ECO:0000256" key="3">
    <source>
        <dbReference type="ARBA" id="ARBA00022475"/>
    </source>
</evidence>
<dbReference type="GO" id="GO:0005525">
    <property type="term" value="F:GTP binding"/>
    <property type="evidence" value="ECO:0007669"/>
    <property type="project" value="UniProtKB-KW"/>
</dbReference>
<keyword evidence="5" id="KW-0378">Hydrolase</keyword>
<evidence type="ECO:0000256" key="1">
    <source>
        <dbReference type="ARBA" id="ARBA00004236"/>
    </source>
</evidence>
<dbReference type="PROSITE" id="PS51421">
    <property type="entry name" value="RAS"/>
    <property type="match status" value="1"/>
</dbReference>
<dbReference type="FunFam" id="3.40.50.300:FF:000343">
    <property type="entry name" value="Ras family gtpase"/>
    <property type="match status" value="1"/>
</dbReference>
<reference evidence="8" key="1">
    <citation type="submission" date="2022-08" db="EMBL/GenBank/DDBJ databases">
        <title>Novel sulphate-reducing endosymbionts in the free-living metamonad Anaeramoeba.</title>
        <authorList>
            <person name="Jerlstrom-Hultqvist J."/>
            <person name="Cepicka I."/>
            <person name="Gallot-Lavallee L."/>
            <person name="Salas-Leiva D."/>
            <person name="Curtis B.A."/>
            <person name="Zahonova K."/>
            <person name="Pipaliya S."/>
            <person name="Dacks J."/>
            <person name="Roger A.J."/>
        </authorList>
    </citation>
    <scope>NUCLEOTIDE SEQUENCE</scope>
    <source>
        <strain evidence="8">Busselton2</strain>
    </source>
</reference>
<dbReference type="GO" id="GO:0003925">
    <property type="term" value="F:G protein activity"/>
    <property type="evidence" value="ECO:0007669"/>
    <property type="project" value="UniProtKB-EC"/>
</dbReference>
<dbReference type="EMBL" id="JANTQA010000008">
    <property type="protein sequence ID" value="KAJ3452186.1"/>
    <property type="molecule type" value="Genomic_DNA"/>
</dbReference>
<dbReference type="AlphaFoldDB" id="A0AAV8AGU5"/>
<dbReference type="PROSITE" id="PS51420">
    <property type="entry name" value="RHO"/>
    <property type="match status" value="1"/>
</dbReference>
<keyword evidence="4" id="KW-0547">Nucleotide-binding</keyword>
<organism evidence="8 9">
    <name type="scientific">Anaeramoeba flamelloides</name>
    <dbReference type="NCBI Taxonomy" id="1746091"/>
    <lineage>
        <taxon>Eukaryota</taxon>
        <taxon>Metamonada</taxon>
        <taxon>Anaeramoebidae</taxon>
        <taxon>Anaeramoeba</taxon>
    </lineage>
</organism>
<dbReference type="PROSITE" id="PS51419">
    <property type="entry name" value="RAB"/>
    <property type="match status" value="1"/>
</dbReference>
<dbReference type="PANTHER" id="PTHR24070">
    <property type="entry name" value="RAS, DI-RAS, AND RHEB FAMILY MEMBERS OF SMALL GTPASE SUPERFAMILY"/>
    <property type="match status" value="1"/>
</dbReference>
<comment type="caution">
    <text evidence="8">The sequence shown here is derived from an EMBL/GenBank/DDBJ whole genome shotgun (WGS) entry which is preliminary data.</text>
</comment>